<evidence type="ECO:0000259" key="1">
    <source>
        <dbReference type="Pfam" id="PF20058"/>
    </source>
</evidence>
<feature type="domain" description="DUF6457" evidence="1">
    <location>
        <begin position="2"/>
        <end position="72"/>
    </location>
</feature>
<dbReference type="AlphaFoldDB" id="A0A8J4DR50"/>
<name>A0A8J4DR50_9ACTN</name>
<comment type="caution">
    <text evidence="2">The sequence shown here is derived from an EMBL/GenBank/DDBJ whole genome shotgun (WGS) entry which is preliminary data.</text>
</comment>
<dbReference type="Proteomes" id="UP000619260">
    <property type="component" value="Unassembled WGS sequence"/>
</dbReference>
<sequence length="78" mass="8046">MATLEEWVATASESLGIDALTHEEQQIVLDVARDVAHNVLRPGAPVTTFLLGVAVGRGARLGPTAAVIQALASKNAGE</sequence>
<gene>
    <name evidence="2" type="ORF">Val02_41600</name>
</gene>
<dbReference type="RefSeq" id="WP_203900918.1">
    <property type="nucleotide sequence ID" value="NZ_BOPF01000014.1"/>
</dbReference>
<protein>
    <recommendedName>
        <fullName evidence="1">DUF6457 domain-containing protein</fullName>
    </recommendedName>
</protein>
<proteinExistence type="predicted"/>
<dbReference type="Pfam" id="PF20058">
    <property type="entry name" value="DUF6457"/>
    <property type="match status" value="1"/>
</dbReference>
<keyword evidence="3" id="KW-1185">Reference proteome</keyword>
<accession>A0A8J4DR50</accession>
<organism evidence="2 3">
    <name type="scientific">Virgisporangium aliadipatigenens</name>
    <dbReference type="NCBI Taxonomy" id="741659"/>
    <lineage>
        <taxon>Bacteria</taxon>
        <taxon>Bacillati</taxon>
        <taxon>Actinomycetota</taxon>
        <taxon>Actinomycetes</taxon>
        <taxon>Micromonosporales</taxon>
        <taxon>Micromonosporaceae</taxon>
        <taxon>Virgisporangium</taxon>
    </lineage>
</organism>
<dbReference type="InterPro" id="IPR045598">
    <property type="entry name" value="DUF6457"/>
</dbReference>
<reference evidence="2" key="1">
    <citation type="submission" date="2021-01" db="EMBL/GenBank/DDBJ databases">
        <title>Whole genome shotgun sequence of Virgisporangium aliadipatigenens NBRC 105644.</title>
        <authorList>
            <person name="Komaki H."/>
            <person name="Tamura T."/>
        </authorList>
    </citation>
    <scope>NUCLEOTIDE SEQUENCE</scope>
    <source>
        <strain evidence="2">NBRC 105644</strain>
    </source>
</reference>
<evidence type="ECO:0000313" key="2">
    <source>
        <dbReference type="EMBL" id="GIJ47274.1"/>
    </source>
</evidence>
<dbReference type="EMBL" id="BOPF01000014">
    <property type="protein sequence ID" value="GIJ47274.1"/>
    <property type="molecule type" value="Genomic_DNA"/>
</dbReference>
<evidence type="ECO:0000313" key="3">
    <source>
        <dbReference type="Proteomes" id="UP000619260"/>
    </source>
</evidence>